<feature type="transmembrane region" description="Helical" evidence="1">
    <location>
        <begin position="195"/>
        <end position="212"/>
    </location>
</feature>
<evidence type="ECO:0000313" key="3">
    <source>
        <dbReference type="EMBL" id="XAY07613.1"/>
    </source>
</evidence>
<evidence type="ECO:0000256" key="1">
    <source>
        <dbReference type="SAM" id="Phobius"/>
    </source>
</evidence>
<feature type="transmembrane region" description="Helical" evidence="1">
    <location>
        <begin position="67"/>
        <end position="84"/>
    </location>
</feature>
<keyword evidence="1" id="KW-1133">Transmembrane helix</keyword>
<dbReference type="KEGG" id="parq:DSM112329_04501"/>
<accession>A0AAU7B0Z7</accession>
<protein>
    <recommendedName>
        <fullName evidence="2">DUF4328 domain-containing protein</fullName>
    </recommendedName>
</protein>
<feature type="transmembrane region" description="Helical" evidence="1">
    <location>
        <begin position="156"/>
        <end position="175"/>
    </location>
</feature>
<proteinExistence type="predicted"/>
<keyword evidence="1" id="KW-0472">Membrane</keyword>
<keyword evidence="1" id="KW-0812">Transmembrane</keyword>
<gene>
    <name evidence="3" type="ORF">DSM112329_04501</name>
</gene>
<dbReference type="Pfam" id="PF14219">
    <property type="entry name" value="DUF4328"/>
    <property type="match status" value="1"/>
</dbReference>
<evidence type="ECO:0000259" key="2">
    <source>
        <dbReference type="Pfam" id="PF14219"/>
    </source>
</evidence>
<reference evidence="3" key="1">
    <citation type="submission" date="2022-12" db="EMBL/GenBank/DDBJ databases">
        <title>Paraconexibacter alkalitolerans sp. nov. and Baekduia alba sp. nov., isolated from soil and emended description of the genera Paraconexibacter (Chun et al., 2020) and Baekduia (An et al., 2020).</title>
        <authorList>
            <person name="Vieira S."/>
            <person name="Huber K.J."/>
            <person name="Geppert A."/>
            <person name="Wolf J."/>
            <person name="Neumann-Schaal M."/>
            <person name="Muesken M."/>
            <person name="Overmann J."/>
        </authorList>
    </citation>
    <scope>NUCLEOTIDE SEQUENCE</scope>
    <source>
        <strain evidence="3">AEG42_29</strain>
    </source>
</reference>
<sequence length="253" mass="26408">MIGSVHGHRSAAARARRVESALQAVVVAALLALLAAVNDLLAIDAFLDGSRSVSVLDHSETLRLVTLWTQFAVLAIAAGCYLHWQAQATANLGALGLPSGRWTARSAAASWVTPGVNLVQPKRVTDDLWRSGDPAAPTRTAAVDVTGLPVAMRVHLWWALWIGAWIVGLAGGLATDRESLDSSRAGDILDGAADVLIIAGAVMTSALVHRITERQDARAAALAQRMAVGLASGLGTPGNLPRASPQSQFVLVQ</sequence>
<dbReference type="EMBL" id="CP114014">
    <property type="protein sequence ID" value="XAY07613.1"/>
    <property type="molecule type" value="Genomic_DNA"/>
</dbReference>
<dbReference type="InterPro" id="IPR025565">
    <property type="entry name" value="DUF4328"/>
</dbReference>
<organism evidence="3">
    <name type="scientific">Paraconexibacter sp. AEG42_29</name>
    <dbReference type="NCBI Taxonomy" id="2997339"/>
    <lineage>
        <taxon>Bacteria</taxon>
        <taxon>Bacillati</taxon>
        <taxon>Actinomycetota</taxon>
        <taxon>Thermoleophilia</taxon>
        <taxon>Solirubrobacterales</taxon>
        <taxon>Paraconexibacteraceae</taxon>
        <taxon>Paraconexibacter</taxon>
    </lineage>
</organism>
<name>A0AAU7B0Z7_9ACTN</name>
<dbReference type="RefSeq" id="WP_354698803.1">
    <property type="nucleotide sequence ID" value="NZ_CP114014.1"/>
</dbReference>
<feature type="transmembrane region" description="Helical" evidence="1">
    <location>
        <begin position="21"/>
        <end position="47"/>
    </location>
</feature>
<dbReference type="AlphaFoldDB" id="A0AAU7B0Z7"/>
<feature type="domain" description="DUF4328" evidence="2">
    <location>
        <begin position="54"/>
        <end position="212"/>
    </location>
</feature>